<accession>A0ABS4SVW6</accession>
<dbReference type="RefSeq" id="WP_209772186.1">
    <property type="nucleotide sequence ID" value="NZ_JAGINP010000034.1"/>
</dbReference>
<proteinExistence type="predicted"/>
<protein>
    <submittedName>
        <fullName evidence="1">Uncharacterized protein</fullName>
    </submittedName>
</protein>
<name>A0ABS4SVW6_9PROT</name>
<sequence length="63" mass="7146">MNTYRDNYETLPDAEGLGHVTMNNDSEAIDYKARIAHVQASQDYLTARAKRMAARVAQRSTEE</sequence>
<keyword evidence="2" id="KW-1185">Reference proteome</keyword>
<comment type="caution">
    <text evidence="1">The sequence shown here is derived from an EMBL/GenBank/DDBJ whole genome shotgun (WGS) entry which is preliminary data.</text>
</comment>
<reference evidence="1 2" key="1">
    <citation type="submission" date="2021-03" db="EMBL/GenBank/DDBJ databases">
        <title>Genomic Encyclopedia of Type Strains, Phase III (KMG-III): the genomes of soil and plant-associated and newly described type strains.</title>
        <authorList>
            <person name="Whitman W."/>
        </authorList>
    </citation>
    <scope>NUCLEOTIDE SEQUENCE [LARGE SCALE GENOMIC DNA]</scope>
    <source>
        <strain evidence="1 2">IMMIB AFH-6</strain>
    </source>
</reference>
<gene>
    <name evidence="1" type="ORF">J2851_006521</name>
</gene>
<organism evidence="1 2">
    <name type="scientific">Azospirillum rugosum</name>
    <dbReference type="NCBI Taxonomy" id="416170"/>
    <lineage>
        <taxon>Bacteria</taxon>
        <taxon>Pseudomonadati</taxon>
        <taxon>Pseudomonadota</taxon>
        <taxon>Alphaproteobacteria</taxon>
        <taxon>Rhodospirillales</taxon>
        <taxon>Azospirillaceae</taxon>
        <taxon>Azospirillum</taxon>
    </lineage>
</organism>
<dbReference type="Proteomes" id="UP000781958">
    <property type="component" value="Unassembled WGS sequence"/>
</dbReference>
<dbReference type="EMBL" id="JAGINP010000034">
    <property type="protein sequence ID" value="MBP2296703.1"/>
    <property type="molecule type" value="Genomic_DNA"/>
</dbReference>
<evidence type="ECO:0000313" key="1">
    <source>
        <dbReference type="EMBL" id="MBP2296703.1"/>
    </source>
</evidence>
<evidence type="ECO:0000313" key="2">
    <source>
        <dbReference type="Proteomes" id="UP000781958"/>
    </source>
</evidence>